<dbReference type="PANTHER" id="PTHR33498:SF1">
    <property type="entry name" value="TRANSPOSASE FOR INSERTION SEQUENCE ELEMENT IS1557"/>
    <property type="match status" value="1"/>
</dbReference>
<keyword evidence="3" id="KW-1185">Reference proteome</keyword>
<accession>A0A7Z0LDZ3</accession>
<dbReference type="Pfam" id="PF01610">
    <property type="entry name" value="DDE_Tnp_ISL3"/>
    <property type="match status" value="1"/>
</dbReference>
<dbReference type="PANTHER" id="PTHR33498">
    <property type="entry name" value="TRANSPOSASE FOR INSERTION SEQUENCE ELEMENT IS1557"/>
    <property type="match status" value="1"/>
</dbReference>
<name>A0A7Z0LDZ3_9STRE</name>
<evidence type="ECO:0000313" key="2">
    <source>
        <dbReference type="EMBL" id="NYS49735.1"/>
    </source>
</evidence>
<sequence>MLHMDYVTQKLLGIQDLNITFREDWLTFRKDKRSRLAQIIEGSLEKRPSCCPSCGVIWESTKDVYAHGTTPKKRQIQLTEIDNKPVYLELTVRRFKCRHCSVVSANHLPNHFVKRRKSISVKLHLKILLELKDTTCIKKIASICKTGYQIVYRTSLELTNYVKNLEPGPLPRVLAIDEFKATQDCEGSMAFIAMNWESGQIHTILDDRRTHKLLEFFNGYSYEERCKVEFVVMDMNAAYDSMVKKVFPKALVVIDRFHIVQQLTNAFKNVRIQEMNQLNRYSGEEAKKYRRLKRFWKLLQKNYSDLSSEAKYHSLFQRYLSAQDIALELIDYSPVLKEAWNLYQLLLGYFKDRNADYFFDLIRESQNSEILPQSFRDKLAFLLKKEESIRLALSVPYNNGLVEGTNNKIKLLKRSAFGFRKHEHLFARIYWMQTPAVHSI</sequence>
<comment type="caution">
    <text evidence="2">The sequence shown here is derived from an EMBL/GenBank/DDBJ whole genome shotgun (WGS) entry which is preliminary data.</text>
</comment>
<dbReference type="InterPro" id="IPR002560">
    <property type="entry name" value="Transposase_DDE"/>
</dbReference>
<dbReference type="AlphaFoldDB" id="A0A7Z0LDZ3"/>
<evidence type="ECO:0000313" key="3">
    <source>
        <dbReference type="Proteomes" id="UP000563349"/>
    </source>
</evidence>
<gene>
    <name evidence="2" type="ORF">HZY93_07200</name>
</gene>
<organism evidence="2 3">
    <name type="scientific">Streptococcus danieliae</name>
    <dbReference type="NCBI Taxonomy" id="747656"/>
    <lineage>
        <taxon>Bacteria</taxon>
        <taxon>Bacillati</taxon>
        <taxon>Bacillota</taxon>
        <taxon>Bacilli</taxon>
        <taxon>Lactobacillales</taxon>
        <taxon>Streptococcaceae</taxon>
        <taxon>Streptococcus</taxon>
    </lineage>
</organism>
<feature type="domain" description="Transposase IS204/IS1001/IS1096/IS1165 DDE" evidence="1">
    <location>
        <begin position="174"/>
        <end position="429"/>
    </location>
</feature>
<dbReference type="Proteomes" id="UP000563349">
    <property type="component" value="Unassembled WGS sequence"/>
</dbReference>
<evidence type="ECO:0000259" key="1">
    <source>
        <dbReference type="Pfam" id="PF01610"/>
    </source>
</evidence>
<reference evidence="2 3" key="1">
    <citation type="submission" date="2020-07" db="EMBL/GenBank/DDBJ databases">
        <title>MOT database genomes.</title>
        <authorList>
            <person name="Joseph S."/>
            <person name="Aduse-Opoku J."/>
            <person name="Hashim A."/>
            <person name="Wade W."/>
            <person name="Curtis M."/>
        </authorList>
    </citation>
    <scope>NUCLEOTIDE SEQUENCE [LARGE SCALE GENOMIC DNA]</scope>
    <source>
        <strain evidence="2 3">CCW311</strain>
    </source>
</reference>
<proteinExistence type="predicted"/>
<dbReference type="NCBIfam" id="NF033550">
    <property type="entry name" value="transpos_ISL3"/>
    <property type="match status" value="1"/>
</dbReference>
<protein>
    <submittedName>
        <fullName evidence="2">ISL3 family transposase</fullName>
    </submittedName>
</protein>
<dbReference type="InterPro" id="IPR047951">
    <property type="entry name" value="Transpos_ISL3"/>
</dbReference>
<dbReference type="EMBL" id="JACBYG010000110">
    <property type="protein sequence ID" value="NYS49735.1"/>
    <property type="molecule type" value="Genomic_DNA"/>
</dbReference>